<dbReference type="Proteomes" id="UP000680706">
    <property type="component" value="Chromosome"/>
</dbReference>
<reference evidence="2 3" key="1">
    <citation type="journal article" date="2021" name="Angew. Chem. Int. Ed. Engl.">
        <title>A novel family of nonribosomal peptides modulate collective behavior in Pseudovibrio bacteria isolated from marine sponges.</title>
        <authorList>
            <person name="Ioca L.P."/>
            <person name="Dai Y."/>
            <person name="Kunakom S."/>
            <person name="Diaz-Espinosa J."/>
            <person name="Krunic A."/>
            <person name="Crnkovic C.M."/>
            <person name="Orjala J."/>
            <person name="Sanchez L.M."/>
            <person name="Ferreira A.G."/>
            <person name="Berlinck R.G.S."/>
            <person name="Eustaquio A.S."/>
        </authorList>
    </citation>
    <scope>NUCLEOTIDE SEQUENCE [LARGE SCALE GENOMIC DNA]</scope>
    <source>
        <strain evidence="2 3">Ab134</strain>
    </source>
</reference>
<gene>
    <name evidence="2" type="ORF">KGB56_19400</name>
</gene>
<dbReference type="EMBL" id="CP074126">
    <property type="protein sequence ID" value="QUS55466.1"/>
    <property type="molecule type" value="Genomic_DNA"/>
</dbReference>
<dbReference type="RefSeq" id="WP_075698080.1">
    <property type="nucleotide sequence ID" value="NZ_CP074126.1"/>
</dbReference>
<accession>A0ABX8AQI8</accession>
<dbReference type="InterPro" id="IPR032710">
    <property type="entry name" value="NTF2-like_dom_sf"/>
</dbReference>
<dbReference type="InterPro" id="IPR009959">
    <property type="entry name" value="Cyclase_SnoaL-like"/>
</dbReference>
<dbReference type="Pfam" id="PF12680">
    <property type="entry name" value="SnoaL_2"/>
    <property type="match status" value="2"/>
</dbReference>
<dbReference type="PANTHER" id="PTHR38436:SF1">
    <property type="entry name" value="ESTER CYCLASE"/>
    <property type="match status" value="1"/>
</dbReference>
<sequence length="256" mass="27812">MTPKELVLTLFMAVFTDHDPETARQVTAPDYIQHNPQVPTGAEGLLGLIPIVEQAGVTVKTHRVITEGDLVVLHNTYENAEAFGASSLAAFDVFRVQDGKVVEHWDNLQPVPEVTASGRGMTDGPTEITDLDQTQANKELVVGFVRDVLGGAAPEKVTNYMDPAIYMQHNPSIKDGLAGLMAAIEAFAAQGQVITKFEPQLVVAEGNFVFVASDATMGGEPWAFFDLWRVENGKIVEHWDVVSPTPAEMAHENGKF</sequence>
<evidence type="ECO:0000313" key="2">
    <source>
        <dbReference type="EMBL" id="QUS55466.1"/>
    </source>
</evidence>
<evidence type="ECO:0000259" key="1">
    <source>
        <dbReference type="Pfam" id="PF12680"/>
    </source>
</evidence>
<keyword evidence="3" id="KW-1185">Reference proteome</keyword>
<proteinExistence type="predicted"/>
<feature type="domain" description="SnoaL-like" evidence="1">
    <location>
        <begin position="11"/>
        <end position="104"/>
    </location>
</feature>
<organism evidence="2 3">
    <name type="scientific">Pseudovibrio brasiliensis</name>
    <dbReference type="NCBI Taxonomy" id="1898042"/>
    <lineage>
        <taxon>Bacteria</taxon>
        <taxon>Pseudomonadati</taxon>
        <taxon>Pseudomonadota</taxon>
        <taxon>Alphaproteobacteria</taxon>
        <taxon>Hyphomicrobiales</taxon>
        <taxon>Stappiaceae</taxon>
        <taxon>Pseudovibrio</taxon>
    </lineage>
</organism>
<feature type="domain" description="SnoaL-like" evidence="1">
    <location>
        <begin position="148"/>
        <end position="238"/>
    </location>
</feature>
<dbReference type="InterPro" id="IPR037401">
    <property type="entry name" value="SnoaL-like"/>
</dbReference>
<protein>
    <submittedName>
        <fullName evidence="2">Nuclear transport factor 2 family protein</fullName>
    </submittedName>
</protein>
<name>A0ABX8AQI8_9HYPH</name>
<evidence type="ECO:0000313" key="3">
    <source>
        <dbReference type="Proteomes" id="UP000680706"/>
    </source>
</evidence>
<dbReference type="PANTHER" id="PTHR38436">
    <property type="entry name" value="POLYKETIDE CYCLASE SNOAL-LIKE DOMAIN"/>
    <property type="match status" value="1"/>
</dbReference>
<dbReference type="Gene3D" id="3.10.450.50">
    <property type="match status" value="2"/>
</dbReference>
<dbReference type="SUPFAM" id="SSF54427">
    <property type="entry name" value="NTF2-like"/>
    <property type="match status" value="2"/>
</dbReference>